<dbReference type="EMBL" id="CP007035">
    <property type="protein sequence ID" value="AHF17019.1"/>
    <property type="molecule type" value="Genomic_DNA"/>
</dbReference>
<proteinExistence type="predicted"/>
<dbReference type="HOGENOM" id="CLU_3404527_0_0_10"/>
<accession>W0F6D6</accession>
<keyword evidence="2" id="KW-1185">Reference proteome</keyword>
<evidence type="ECO:0000313" key="2">
    <source>
        <dbReference type="Proteomes" id="UP000003586"/>
    </source>
</evidence>
<protein>
    <submittedName>
        <fullName evidence="1">Uncharacterized protein</fullName>
    </submittedName>
</protein>
<gene>
    <name evidence="1" type="ORF">NIASO_00420</name>
</gene>
<evidence type="ECO:0000313" key="1">
    <source>
        <dbReference type="EMBL" id="AHF17019.1"/>
    </source>
</evidence>
<name>W0F6D6_9BACT</name>
<organism evidence="1 2">
    <name type="scientific">Niabella soli DSM 19437</name>
    <dbReference type="NCBI Taxonomy" id="929713"/>
    <lineage>
        <taxon>Bacteria</taxon>
        <taxon>Pseudomonadati</taxon>
        <taxon>Bacteroidota</taxon>
        <taxon>Chitinophagia</taxon>
        <taxon>Chitinophagales</taxon>
        <taxon>Chitinophagaceae</taxon>
        <taxon>Niabella</taxon>
    </lineage>
</organism>
<reference evidence="1 2" key="1">
    <citation type="submission" date="2013-12" db="EMBL/GenBank/DDBJ databases">
        <authorList>
            <consortium name="DOE Joint Genome Institute"/>
            <person name="Eisen J."/>
            <person name="Huntemann M."/>
            <person name="Han J."/>
            <person name="Chen A."/>
            <person name="Kyrpides N."/>
            <person name="Mavromatis K."/>
            <person name="Markowitz V."/>
            <person name="Palaniappan K."/>
            <person name="Ivanova N."/>
            <person name="Schaumberg A."/>
            <person name="Pati A."/>
            <person name="Liolios K."/>
            <person name="Nordberg H.P."/>
            <person name="Cantor M.N."/>
            <person name="Hua S.X."/>
            <person name="Woyke T."/>
        </authorList>
    </citation>
    <scope>NUCLEOTIDE SEQUENCE [LARGE SCALE GENOMIC DNA]</scope>
    <source>
        <strain evidence="2">DSM 19437</strain>
    </source>
</reference>
<dbReference type="KEGG" id="nso:NIASO_00420"/>
<dbReference type="AlphaFoldDB" id="W0F6D6"/>
<sequence length="30" mass="3384">MYLLLTKLMEAANFIDLREVLHVGVVLKPG</sequence>
<dbReference type="Proteomes" id="UP000003586">
    <property type="component" value="Chromosome"/>
</dbReference>